<dbReference type="Gene3D" id="3.40.190.290">
    <property type="match status" value="1"/>
</dbReference>
<dbReference type="Proteomes" id="UP000494161">
    <property type="component" value="Unassembled WGS sequence"/>
</dbReference>
<dbReference type="GO" id="GO:0043565">
    <property type="term" value="F:sequence-specific DNA binding"/>
    <property type="evidence" value="ECO:0007669"/>
    <property type="project" value="TreeGrafter"/>
</dbReference>
<protein>
    <submittedName>
        <fullName evidence="6">HTH-type transcriptional regulator DmlR</fullName>
    </submittedName>
</protein>
<dbReference type="AlphaFoldDB" id="A0A1D8I9T2"/>
<dbReference type="Gene3D" id="1.10.10.10">
    <property type="entry name" value="Winged helix-like DNA-binding domain superfamily/Winged helix DNA-binding domain"/>
    <property type="match status" value="1"/>
</dbReference>
<dbReference type="PROSITE" id="PS50931">
    <property type="entry name" value="HTH_LYSR"/>
    <property type="match status" value="1"/>
</dbReference>
<dbReference type="EMBL" id="CADILJ010000092">
    <property type="protein sequence ID" value="CAB3958043.1"/>
    <property type="molecule type" value="Genomic_DNA"/>
</dbReference>
<proteinExistence type="inferred from homology"/>
<dbReference type="GO" id="GO:0003700">
    <property type="term" value="F:DNA-binding transcription factor activity"/>
    <property type="evidence" value="ECO:0007669"/>
    <property type="project" value="InterPro"/>
</dbReference>
<comment type="similarity">
    <text evidence="1">Belongs to the LysR transcriptional regulatory family.</text>
</comment>
<evidence type="ECO:0000256" key="4">
    <source>
        <dbReference type="ARBA" id="ARBA00023163"/>
    </source>
</evidence>
<evidence type="ECO:0000313" key="9">
    <source>
        <dbReference type="Proteomes" id="UP000494161"/>
    </source>
</evidence>
<evidence type="ECO:0000259" key="5">
    <source>
        <dbReference type="PROSITE" id="PS50931"/>
    </source>
</evidence>
<dbReference type="FunFam" id="1.10.10.10:FF:000001">
    <property type="entry name" value="LysR family transcriptional regulator"/>
    <property type="match status" value="1"/>
</dbReference>
<dbReference type="InterPro" id="IPR000847">
    <property type="entry name" value="LysR_HTH_N"/>
</dbReference>
<dbReference type="CDD" id="cd08476">
    <property type="entry name" value="PBP2_CrgA_like_7"/>
    <property type="match status" value="1"/>
</dbReference>
<evidence type="ECO:0000256" key="3">
    <source>
        <dbReference type="ARBA" id="ARBA00023125"/>
    </source>
</evidence>
<dbReference type="SUPFAM" id="SSF46785">
    <property type="entry name" value="Winged helix' DNA-binding domain"/>
    <property type="match status" value="1"/>
</dbReference>
<dbReference type="InterPro" id="IPR036388">
    <property type="entry name" value="WH-like_DNA-bd_sf"/>
</dbReference>
<organism evidence="6 8">
    <name type="scientific">Achromobacter ruhlandii</name>
    <dbReference type="NCBI Taxonomy" id="72557"/>
    <lineage>
        <taxon>Bacteria</taxon>
        <taxon>Pseudomonadati</taxon>
        <taxon>Pseudomonadota</taxon>
        <taxon>Betaproteobacteria</taxon>
        <taxon>Burkholderiales</taxon>
        <taxon>Alcaligenaceae</taxon>
        <taxon>Achromobacter</taxon>
    </lineage>
</organism>
<keyword evidence="3" id="KW-0238">DNA-binding</keyword>
<dbReference type="SUPFAM" id="SSF53850">
    <property type="entry name" value="Periplasmic binding protein-like II"/>
    <property type="match status" value="1"/>
</dbReference>
<dbReference type="InterPro" id="IPR058163">
    <property type="entry name" value="LysR-type_TF_proteobact-type"/>
</dbReference>
<evidence type="ECO:0000256" key="2">
    <source>
        <dbReference type="ARBA" id="ARBA00023015"/>
    </source>
</evidence>
<reference evidence="8 9" key="1">
    <citation type="submission" date="2020-04" db="EMBL/GenBank/DDBJ databases">
        <authorList>
            <person name="De Canck E."/>
        </authorList>
    </citation>
    <scope>NUCLEOTIDE SEQUENCE [LARGE SCALE GENOMIC DNA]</scope>
    <source>
        <strain evidence="6 8">LMG 3328</strain>
        <strain evidence="7 9">LMG 7053</strain>
    </source>
</reference>
<dbReference type="GO" id="GO:0006351">
    <property type="term" value="P:DNA-templated transcription"/>
    <property type="evidence" value="ECO:0007669"/>
    <property type="project" value="TreeGrafter"/>
</dbReference>
<accession>A0A1D8I9T2</accession>
<dbReference type="PANTHER" id="PTHR30537">
    <property type="entry name" value="HTH-TYPE TRANSCRIPTIONAL REGULATOR"/>
    <property type="match status" value="1"/>
</dbReference>
<dbReference type="Pfam" id="PF03466">
    <property type="entry name" value="LysR_substrate"/>
    <property type="match status" value="1"/>
</dbReference>
<dbReference type="InterPro" id="IPR005119">
    <property type="entry name" value="LysR_subst-bd"/>
</dbReference>
<keyword evidence="9" id="KW-1185">Reference proteome</keyword>
<name>A0A1D8I9T2_9BURK</name>
<dbReference type="InterPro" id="IPR036390">
    <property type="entry name" value="WH_DNA-bd_sf"/>
</dbReference>
<evidence type="ECO:0000313" key="7">
    <source>
        <dbReference type="EMBL" id="CAB3958043.1"/>
    </source>
</evidence>
<dbReference type="Proteomes" id="UP000494122">
    <property type="component" value="Unassembled WGS sequence"/>
</dbReference>
<dbReference type="EMBL" id="CADILE010000002">
    <property type="protein sequence ID" value="CAB3833492.1"/>
    <property type="molecule type" value="Genomic_DNA"/>
</dbReference>
<evidence type="ECO:0000256" key="1">
    <source>
        <dbReference type="ARBA" id="ARBA00009437"/>
    </source>
</evidence>
<feature type="domain" description="HTH lysR-type" evidence="5">
    <location>
        <begin position="1"/>
        <end position="59"/>
    </location>
</feature>
<dbReference type="RefSeq" id="WP_054415605.1">
    <property type="nucleotide sequence ID" value="NZ_CADIJL010000002.1"/>
</dbReference>
<sequence length="294" mass="32868">MDSLSGIGVFVLVADTRSFAEAGRMLGVSPSAVGKSVARMEAHLKVRLFHRSTRHITLTPEGEKFLERCRRILCEVEAAELELSEAAGTPSGRLRVSLPRYSRLFEPAIATFMKQYPQVRLDLDFTDRMVDVIGEGYDAVVRSGEMQDSGLKRRRLGQFRRILAASPDYLARHGTPRRASDLLRHCCLHYRYPSTGKLEQWPLKTAAGAPAPELPLTLICNSVETRIFLALGGLGIVCLPDFTIKEELASGRLVTVMDERTRGNATMWALWPASRHPSPKLRVFVDHLARHMFA</sequence>
<dbReference type="PANTHER" id="PTHR30537:SF72">
    <property type="entry name" value="LYSR FAMILY TRANSCRIPTIONAL REGULATOR"/>
    <property type="match status" value="1"/>
</dbReference>
<keyword evidence="2" id="KW-0805">Transcription regulation</keyword>
<keyword evidence="4" id="KW-0804">Transcription</keyword>
<dbReference type="Pfam" id="PF00126">
    <property type="entry name" value="HTH_1"/>
    <property type="match status" value="1"/>
</dbReference>
<evidence type="ECO:0000313" key="8">
    <source>
        <dbReference type="Proteomes" id="UP000494122"/>
    </source>
</evidence>
<dbReference type="GeneID" id="55560382"/>
<evidence type="ECO:0000313" key="6">
    <source>
        <dbReference type="EMBL" id="CAB3833492.1"/>
    </source>
</evidence>
<gene>
    <name evidence="6" type="primary">dmlR_4</name>
    <name evidence="7" type="synonym">dmlR_24</name>
    <name evidence="6" type="ORF">LMG3328_00883</name>
    <name evidence="7" type="ORF">LMG7053_05496</name>
</gene>